<dbReference type="EMBL" id="UZAH01031415">
    <property type="protein sequence ID" value="VDP15349.1"/>
    <property type="molecule type" value="Genomic_DNA"/>
</dbReference>
<proteinExistence type="predicted"/>
<reference evidence="3" key="2">
    <citation type="submission" date="2019-09" db="UniProtKB">
        <authorList>
            <consortium name="WormBaseParasite"/>
        </authorList>
    </citation>
    <scope>IDENTIFICATION</scope>
</reference>
<dbReference type="WBParaSite" id="HPBE_0001951101-mRNA-1">
    <property type="protein sequence ID" value="HPBE_0001951101-mRNA-1"/>
    <property type="gene ID" value="HPBE_0001951101"/>
</dbReference>
<protein>
    <submittedName>
        <fullName evidence="3">Neur_chan_LBD domain-containing protein</fullName>
    </submittedName>
</protein>
<dbReference type="OrthoDB" id="5857894at2759"/>
<dbReference type="AlphaFoldDB" id="A0A183GBM4"/>
<reference evidence="1 2" key="1">
    <citation type="submission" date="2018-11" db="EMBL/GenBank/DDBJ databases">
        <authorList>
            <consortium name="Pathogen Informatics"/>
        </authorList>
    </citation>
    <scope>NUCLEOTIDE SEQUENCE [LARGE SCALE GENOMIC DNA]</scope>
</reference>
<accession>A0A3P8ETT0</accession>
<dbReference type="Proteomes" id="UP000050761">
    <property type="component" value="Unassembled WGS sequence"/>
</dbReference>
<evidence type="ECO:0000313" key="3">
    <source>
        <dbReference type="WBParaSite" id="HPBE_0001951101-mRNA-1"/>
    </source>
</evidence>
<accession>A0A183GBM4</accession>
<evidence type="ECO:0000313" key="1">
    <source>
        <dbReference type="EMBL" id="VDP15349.1"/>
    </source>
</evidence>
<sequence>MKRAPRWMDCYKVAKPNFTRAHMSTNWKRVVFSDEKWNLDESDGYRHYWRDLKKERELSILQAQLQWWKPHGLGCVFWTPTCCFGVCLV</sequence>
<name>A0A183GBM4_HELPZ</name>
<keyword evidence="2" id="KW-1185">Reference proteome</keyword>
<gene>
    <name evidence="1" type="ORF">HPBE_LOCUS19510</name>
</gene>
<evidence type="ECO:0000313" key="2">
    <source>
        <dbReference type="Proteomes" id="UP000050761"/>
    </source>
</evidence>
<organism evidence="2 3">
    <name type="scientific">Heligmosomoides polygyrus</name>
    <name type="common">Parasitic roundworm</name>
    <dbReference type="NCBI Taxonomy" id="6339"/>
    <lineage>
        <taxon>Eukaryota</taxon>
        <taxon>Metazoa</taxon>
        <taxon>Ecdysozoa</taxon>
        <taxon>Nematoda</taxon>
        <taxon>Chromadorea</taxon>
        <taxon>Rhabditida</taxon>
        <taxon>Rhabditina</taxon>
        <taxon>Rhabditomorpha</taxon>
        <taxon>Strongyloidea</taxon>
        <taxon>Heligmosomidae</taxon>
        <taxon>Heligmosomoides</taxon>
    </lineage>
</organism>